<feature type="transmembrane region" description="Helical" evidence="1">
    <location>
        <begin position="29"/>
        <end position="51"/>
    </location>
</feature>
<evidence type="ECO:0000313" key="2">
    <source>
        <dbReference type="EMBL" id="MDY0872089.1"/>
    </source>
</evidence>
<accession>A0ABU5DYS8</accession>
<gene>
    <name evidence="2" type="ORF">SMD31_09150</name>
</gene>
<sequence>MGNLEKTVESTQLPPPVDADKLRKRRNNIAVMVLLGVDVLVGAGIAAAGVVALQSDAIAVAGAALATIGLLLMLVYQLVGRER</sequence>
<name>A0ABU5DYS8_9PROT</name>
<feature type="transmembrane region" description="Helical" evidence="1">
    <location>
        <begin position="57"/>
        <end position="79"/>
    </location>
</feature>
<keyword evidence="3" id="KW-1185">Reference proteome</keyword>
<dbReference type="Proteomes" id="UP001271769">
    <property type="component" value="Unassembled WGS sequence"/>
</dbReference>
<reference evidence="2 3" key="1">
    <citation type="journal article" date="2013" name="Antonie Van Leeuwenhoek">
        <title>Dongia rigui sp. nov., isolated from freshwater of a large wetland in Korea.</title>
        <authorList>
            <person name="Baik K.S."/>
            <person name="Hwang Y.M."/>
            <person name="Choi J.S."/>
            <person name="Kwon J."/>
            <person name="Seong C.N."/>
        </authorList>
    </citation>
    <scope>NUCLEOTIDE SEQUENCE [LARGE SCALE GENOMIC DNA]</scope>
    <source>
        <strain evidence="2 3">04SU4-P</strain>
    </source>
</reference>
<evidence type="ECO:0000313" key="3">
    <source>
        <dbReference type="Proteomes" id="UP001271769"/>
    </source>
</evidence>
<dbReference type="RefSeq" id="WP_320500506.1">
    <property type="nucleotide sequence ID" value="NZ_JAXCLX010000001.1"/>
</dbReference>
<proteinExistence type="predicted"/>
<evidence type="ECO:0000256" key="1">
    <source>
        <dbReference type="SAM" id="Phobius"/>
    </source>
</evidence>
<keyword evidence="1" id="KW-0472">Membrane</keyword>
<comment type="caution">
    <text evidence="2">The sequence shown here is derived from an EMBL/GenBank/DDBJ whole genome shotgun (WGS) entry which is preliminary data.</text>
</comment>
<organism evidence="2 3">
    <name type="scientific">Dongia rigui</name>
    <dbReference type="NCBI Taxonomy" id="940149"/>
    <lineage>
        <taxon>Bacteria</taxon>
        <taxon>Pseudomonadati</taxon>
        <taxon>Pseudomonadota</taxon>
        <taxon>Alphaproteobacteria</taxon>
        <taxon>Rhodospirillales</taxon>
        <taxon>Dongiaceae</taxon>
        <taxon>Dongia</taxon>
    </lineage>
</organism>
<keyword evidence="1" id="KW-1133">Transmembrane helix</keyword>
<keyword evidence="1" id="KW-0812">Transmembrane</keyword>
<protein>
    <submittedName>
        <fullName evidence="2">Uncharacterized protein</fullName>
    </submittedName>
</protein>
<dbReference type="EMBL" id="JAXCLX010000001">
    <property type="protein sequence ID" value="MDY0872089.1"/>
    <property type="molecule type" value="Genomic_DNA"/>
</dbReference>